<dbReference type="PROSITE" id="PS50043">
    <property type="entry name" value="HTH_LUXR_2"/>
    <property type="match status" value="1"/>
</dbReference>
<keyword evidence="1" id="KW-0805">Transcription regulation</keyword>
<dbReference type="PANTHER" id="PTHR44688:SF16">
    <property type="entry name" value="DNA-BINDING TRANSCRIPTIONAL ACTIVATOR DEVR_DOSR"/>
    <property type="match status" value="1"/>
</dbReference>
<dbReference type="GO" id="GO:0006355">
    <property type="term" value="P:regulation of DNA-templated transcription"/>
    <property type="evidence" value="ECO:0007669"/>
    <property type="project" value="InterPro"/>
</dbReference>
<dbReference type="InterPro" id="IPR011990">
    <property type="entry name" value="TPR-like_helical_dom_sf"/>
</dbReference>
<proteinExistence type="predicted"/>
<feature type="domain" description="HTH luxR-type" evidence="4">
    <location>
        <begin position="734"/>
        <end position="797"/>
    </location>
</feature>
<reference evidence="5" key="1">
    <citation type="submission" date="2020-10" db="EMBL/GenBank/DDBJ databases">
        <authorList>
            <person name="Gilroy R."/>
        </authorList>
    </citation>
    <scope>NUCLEOTIDE SEQUENCE</scope>
    <source>
        <strain evidence="5">ChiHecec3B27-6122</strain>
    </source>
</reference>
<dbReference type="InterPro" id="IPR000792">
    <property type="entry name" value="Tscrpt_reg_LuxR_C"/>
</dbReference>
<dbReference type="SMART" id="SM00421">
    <property type="entry name" value="HTH_LUXR"/>
    <property type="match status" value="1"/>
</dbReference>
<dbReference type="GO" id="GO:0003677">
    <property type="term" value="F:DNA binding"/>
    <property type="evidence" value="ECO:0007669"/>
    <property type="project" value="UniProtKB-KW"/>
</dbReference>
<gene>
    <name evidence="5" type="ORF">IAD42_08255</name>
</gene>
<sequence length="797" mass="91304">MERLEYMKRYPLTLVEAPSGFGKTTILEHFLGTRLPRSVLRERYEFVSGRPREGWRQLCAMLERIDPDCARQLASIGEPDEDNITDIAAALSELECPEDTWIWLDDFINWGVKCPGALLEALSRHGGERLHIIVSTQPMPRGCLGSRVRGGHIWHLREDSFVFRNEDIEGYFRAAGVVLRRGQVEELGRLSEGWIMALSLQLASFIVSGSFRHGGMDELMENVFWRRLSPSEQSFLLEVSIFPRFTLAQAVSFSGLGAEETERMLLDRRYFVNYDPGNRCFYLHAQLRRLLERHFAHLDAARQREIYLRGGELAERAKDRLLTLRFYYASGAWERLCSMPLTSYDIADITDEDTRPMILDLLENAPPELKRRYPRALIPLAFALFFLGENEKLLSMQAEIADCISESQLPQTDKDALRGEMELLLSFLEYNRIDAMSARHRRALELLGGPARLISVRSTWTFGSPSVLYMFWRESGKLDEELSQMDECMPWYYRLTGGHGSGAEAVMRAEAHFQRGELDEAERLCHRALFTAELKRQSSICQCVFFLLCRIAVQRGDAALLEEARQSLRDRAAENTEDLCRYTLDLAEGSLSVLLGRPADVPAWLAEGRIDQRLVIMTQPYAYIVYGRVLLEQRAYRKLLGTSEYFLGLSSIFPNLLPQVYARLYMAQALNALGRREEACREVATALDIAAPDRVYMPFAENYPGIRPLLPLSAALEPHRGEIARLYREWESHGSGAPAPFTPRERDILHYLRQGLTNKEIAQRLYLSPHTVRNTVSVMLKKRSLASREQLRELPED</sequence>
<dbReference type="Gene3D" id="1.25.40.10">
    <property type="entry name" value="Tetratricopeptide repeat domain"/>
    <property type="match status" value="1"/>
</dbReference>
<reference evidence="5" key="2">
    <citation type="journal article" date="2021" name="PeerJ">
        <title>Extensive microbial diversity within the chicken gut microbiome revealed by metagenomics and culture.</title>
        <authorList>
            <person name="Gilroy R."/>
            <person name="Ravi A."/>
            <person name="Getino M."/>
            <person name="Pursley I."/>
            <person name="Horton D.L."/>
            <person name="Alikhan N.F."/>
            <person name="Baker D."/>
            <person name="Gharbi K."/>
            <person name="Hall N."/>
            <person name="Watson M."/>
            <person name="Adriaenssens E.M."/>
            <person name="Foster-Nyarko E."/>
            <person name="Jarju S."/>
            <person name="Secka A."/>
            <person name="Antonio M."/>
            <person name="Oren A."/>
            <person name="Chaudhuri R.R."/>
            <person name="La Ragione R."/>
            <person name="Hildebrand F."/>
            <person name="Pallen M.J."/>
        </authorList>
    </citation>
    <scope>NUCLEOTIDE SEQUENCE</scope>
    <source>
        <strain evidence="5">ChiHecec3B27-6122</strain>
    </source>
</reference>
<evidence type="ECO:0000256" key="2">
    <source>
        <dbReference type="ARBA" id="ARBA00023125"/>
    </source>
</evidence>
<comment type="caution">
    <text evidence="5">The sequence shown here is derived from an EMBL/GenBank/DDBJ whole genome shotgun (WGS) entry which is preliminary data.</text>
</comment>
<dbReference type="Proteomes" id="UP000886876">
    <property type="component" value="Unassembled WGS sequence"/>
</dbReference>
<dbReference type="Gene3D" id="1.10.10.10">
    <property type="entry name" value="Winged helix-like DNA-binding domain superfamily/Winged helix DNA-binding domain"/>
    <property type="match status" value="1"/>
</dbReference>
<dbReference type="CDD" id="cd06170">
    <property type="entry name" value="LuxR_C_like"/>
    <property type="match status" value="1"/>
</dbReference>
<evidence type="ECO:0000259" key="4">
    <source>
        <dbReference type="PROSITE" id="PS50043"/>
    </source>
</evidence>
<organism evidence="5 6">
    <name type="scientific">Candidatus Scatomorpha pullistercoris</name>
    <dbReference type="NCBI Taxonomy" id="2840929"/>
    <lineage>
        <taxon>Bacteria</taxon>
        <taxon>Bacillati</taxon>
        <taxon>Bacillota</taxon>
        <taxon>Clostridia</taxon>
        <taxon>Eubacteriales</taxon>
        <taxon>Candidatus Scatomorpha</taxon>
    </lineage>
</organism>
<dbReference type="Pfam" id="PF25873">
    <property type="entry name" value="WHD_MalT"/>
    <property type="match status" value="1"/>
</dbReference>
<evidence type="ECO:0000256" key="3">
    <source>
        <dbReference type="ARBA" id="ARBA00023163"/>
    </source>
</evidence>
<dbReference type="PANTHER" id="PTHR44688">
    <property type="entry name" value="DNA-BINDING TRANSCRIPTIONAL ACTIVATOR DEVR_DOSR"/>
    <property type="match status" value="1"/>
</dbReference>
<evidence type="ECO:0000313" key="5">
    <source>
        <dbReference type="EMBL" id="HIS97951.1"/>
    </source>
</evidence>
<dbReference type="EMBL" id="DVJS01000205">
    <property type="protein sequence ID" value="HIS97951.1"/>
    <property type="molecule type" value="Genomic_DNA"/>
</dbReference>
<dbReference type="SUPFAM" id="SSF46894">
    <property type="entry name" value="C-terminal effector domain of the bipartite response regulators"/>
    <property type="match status" value="1"/>
</dbReference>
<dbReference type="Pfam" id="PF07721">
    <property type="entry name" value="TPR_4"/>
    <property type="match status" value="2"/>
</dbReference>
<dbReference type="PRINTS" id="PR00038">
    <property type="entry name" value="HTHLUXR"/>
</dbReference>
<accession>A0A9D1G6B9</accession>
<evidence type="ECO:0000313" key="6">
    <source>
        <dbReference type="Proteomes" id="UP000886876"/>
    </source>
</evidence>
<dbReference type="InterPro" id="IPR059106">
    <property type="entry name" value="WHD_MalT"/>
</dbReference>
<evidence type="ECO:0000256" key="1">
    <source>
        <dbReference type="ARBA" id="ARBA00023015"/>
    </source>
</evidence>
<dbReference type="GO" id="GO:0042802">
    <property type="term" value="F:identical protein binding"/>
    <property type="evidence" value="ECO:0007669"/>
    <property type="project" value="InterPro"/>
</dbReference>
<dbReference type="AlphaFoldDB" id="A0A9D1G6B9"/>
<dbReference type="InterPro" id="IPR011717">
    <property type="entry name" value="TPR-4"/>
</dbReference>
<protein>
    <submittedName>
        <fullName evidence="5">Tetratricopeptide repeat protein</fullName>
    </submittedName>
</protein>
<dbReference type="InterPro" id="IPR036388">
    <property type="entry name" value="WH-like_DNA-bd_sf"/>
</dbReference>
<name>A0A9D1G6B9_9FIRM</name>
<dbReference type="InterPro" id="IPR016032">
    <property type="entry name" value="Sig_transdc_resp-reg_C-effctor"/>
</dbReference>
<keyword evidence="2" id="KW-0238">DNA-binding</keyword>
<keyword evidence="3" id="KW-0804">Transcription</keyword>
<dbReference type="Pfam" id="PF00196">
    <property type="entry name" value="GerE"/>
    <property type="match status" value="1"/>
</dbReference>